<evidence type="ECO:0000313" key="2">
    <source>
        <dbReference type="EMBL" id="OWZ20693.1"/>
    </source>
</evidence>
<evidence type="ECO:0000313" key="3">
    <source>
        <dbReference type="Proteomes" id="UP000198211"/>
    </source>
</evidence>
<dbReference type="Proteomes" id="UP000198211">
    <property type="component" value="Unassembled WGS sequence"/>
</dbReference>
<protein>
    <submittedName>
        <fullName evidence="2">Isoamyl acetate-hydrolyzing esterase</fullName>
    </submittedName>
</protein>
<accession>A0A225WSR7</accession>
<proteinExistence type="predicted"/>
<dbReference type="OrthoDB" id="671439at2759"/>
<reference evidence="3" key="1">
    <citation type="submission" date="2017-03" db="EMBL/GenBank/DDBJ databases">
        <title>Phytopthora megakarya and P. palmivora, two closely related causual agents of cacao black pod achieved similar genome size and gene model numbers by different mechanisms.</title>
        <authorList>
            <person name="Ali S."/>
            <person name="Shao J."/>
            <person name="Larry D.J."/>
            <person name="Kronmiller B."/>
            <person name="Shen D."/>
            <person name="Strem M.D."/>
            <person name="Melnick R.L."/>
            <person name="Guiltinan M.J."/>
            <person name="Tyler B.M."/>
            <person name="Meinhardt L.W."/>
            <person name="Bailey B.A."/>
        </authorList>
    </citation>
    <scope>NUCLEOTIDE SEQUENCE [LARGE SCALE GENOMIC DNA]</scope>
    <source>
        <strain evidence="3">zdho120</strain>
    </source>
</reference>
<dbReference type="AlphaFoldDB" id="A0A225WSR7"/>
<keyword evidence="3" id="KW-1185">Reference proteome</keyword>
<comment type="caution">
    <text evidence="2">The sequence shown here is derived from an EMBL/GenBank/DDBJ whole genome shotgun (WGS) entry which is preliminary data.</text>
</comment>
<dbReference type="InterPro" id="IPR045136">
    <property type="entry name" value="Iah1-like"/>
</dbReference>
<dbReference type="InterPro" id="IPR036514">
    <property type="entry name" value="SGNH_hydro_sf"/>
</dbReference>
<dbReference type="InterPro" id="IPR013830">
    <property type="entry name" value="SGNH_hydro"/>
</dbReference>
<dbReference type="CDD" id="cd01838">
    <property type="entry name" value="Isoamyl_acetate_hydrolase_like"/>
    <property type="match status" value="1"/>
</dbReference>
<dbReference type="Pfam" id="PF13472">
    <property type="entry name" value="Lipase_GDSL_2"/>
    <property type="match status" value="1"/>
</dbReference>
<gene>
    <name evidence="2" type="ORF">PHMEG_0004869</name>
</gene>
<dbReference type="Gene3D" id="3.40.50.1110">
    <property type="entry name" value="SGNH hydrolase"/>
    <property type="match status" value="1"/>
</dbReference>
<dbReference type="PANTHER" id="PTHR14209">
    <property type="entry name" value="ISOAMYL ACETATE-HYDROLYZING ESTERASE 1"/>
    <property type="match status" value="1"/>
</dbReference>
<feature type="domain" description="SGNH hydrolase-type esterase" evidence="1">
    <location>
        <begin position="36"/>
        <end position="229"/>
    </location>
</feature>
<dbReference type="STRING" id="4795.A0A225WSR7"/>
<name>A0A225WSR7_9STRA</name>
<organism evidence="2 3">
    <name type="scientific">Phytophthora megakarya</name>
    <dbReference type="NCBI Taxonomy" id="4795"/>
    <lineage>
        <taxon>Eukaryota</taxon>
        <taxon>Sar</taxon>
        <taxon>Stramenopiles</taxon>
        <taxon>Oomycota</taxon>
        <taxon>Peronosporomycetes</taxon>
        <taxon>Peronosporales</taxon>
        <taxon>Peronosporaceae</taxon>
        <taxon>Phytophthora</taxon>
    </lineage>
</organism>
<sequence>MLPLRRLSSLRGRGRSAIASPGSRCTSSSQRPKILLLGDSLTQEGTDPDLGGWVCQLQHRYTRSADVVVRGLYGYSTEIFVQHALPGLKEDLDSWPEPPAFVALWLGGNDSALESGYEAALHVPVPKYRANLREIVLTIQNQAPDAAILMITPPAVNDQARLDAWSDPDGEIDFSNEGVAEYAQACIKEAETMGVPCLDIFTVMNELNEKERCACQYDGLHFNQKGNELIVDQVLAAVEREFPALAKRLDTWEHPDYLELLNTTPLNENKLF</sequence>
<dbReference type="PANTHER" id="PTHR14209:SF19">
    <property type="entry name" value="ISOAMYL ACETATE-HYDROLYZING ESTERASE 1 HOMOLOG"/>
    <property type="match status" value="1"/>
</dbReference>
<evidence type="ECO:0000259" key="1">
    <source>
        <dbReference type="Pfam" id="PF13472"/>
    </source>
</evidence>
<dbReference type="EMBL" id="NBNE01000299">
    <property type="protein sequence ID" value="OWZ20693.1"/>
    <property type="molecule type" value="Genomic_DNA"/>
</dbReference>
<dbReference type="SUPFAM" id="SSF52266">
    <property type="entry name" value="SGNH hydrolase"/>
    <property type="match status" value="1"/>
</dbReference>